<comment type="caution">
    <text evidence="3">The sequence shown here is derived from an EMBL/GenBank/DDBJ whole genome shotgun (WGS) entry which is preliminary data.</text>
</comment>
<dbReference type="Proteomes" id="UP001151760">
    <property type="component" value="Unassembled WGS sequence"/>
</dbReference>
<reference evidence="3" key="2">
    <citation type="submission" date="2022-01" db="EMBL/GenBank/DDBJ databases">
        <authorList>
            <person name="Yamashiro T."/>
            <person name="Shiraishi A."/>
            <person name="Satake H."/>
            <person name="Nakayama K."/>
        </authorList>
    </citation>
    <scope>NUCLEOTIDE SEQUENCE</scope>
</reference>
<sequence length="431" mass="48176">MSRLQEDRVFLFKFGKADQGRGLGRLNTREFAEVWKDWDINRVIGYQKDLIRLIGKDSMLWNNIAYNHREESKSVSYGRTREMSSKFAHTAQNVAVCLNVVQFSRGFGSGTISLRDVSRLTALLSNSLTKVPVNAVKQSSLRAATSISTDKGAFTSTERGHNFDDTCNSQNSMELDASMNRTKRGNSQYTLQDQGIFDSGCSRHMTGNKSFLTDYQEIDGGFVAFRESPKGGKITGKGKIRTRKLDFEDVYFVKELKFNLFFCLTNVIVQENSVLFTETECLVLSLDFKLLDEVKFELKSLDRTTCTSSKDAVANDAGKKTNEEPANKGERSGQEKEGGASNKEDDQNVQDFRVALDNFTAGQIFTNADDLPTDPLMPGLEDTTDLLNTGIFSGAYDDEDVGAEVDLNNLETTMNVSPIPITRIYKDHPKD</sequence>
<accession>A0ABQ5GF37</accession>
<organism evidence="3 4">
    <name type="scientific">Tanacetum coccineum</name>
    <dbReference type="NCBI Taxonomy" id="301880"/>
    <lineage>
        <taxon>Eukaryota</taxon>
        <taxon>Viridiplantae</taxon>
        <taxon>Streptophyta</taxon>
        <taxon>Embryophyta</taxon>
        <taxon>Tracheophyta</taxon>
        <taxon>Spermatophyta</taxon>
        <taxon>Magnoliopsida</taxon>
        <taxon>eudicotyledons</taxon>
        <taxon>Gunneridae</taxon>
        <taxon>Pentapetalae</taxon>
        <taxon>asterids</taxon>
        <taxon>campanulids</taxon>
        <taxon>Asterales</taxon>
        <taxon>Asteraceae</taxon>
        <taxon>Asteroideae</taxon>
        <taxon>Anthemideae</taxon>
        <taxon>Anthemidinae</taxon>
        <taxon>Tanacetum</taxon>
    </lineage>
</organism>
<dbReference type="Pfam" id="PF22936">
    <property type="entry name" value="Pol_BBD"/>
    <property type="match status" value="1"/>
</dbReference>
<evidence type="ECO:0000313" key="3">
    <source>
        <dbReference type="EMBL" id="GJT73968.1"/>
    </source>
</evidence>
<feature type="compositionally biased region" description="Basic and acidic residues" evidence="1">
    <location>
        <begin position="317"/>
        <end position="346"/>
    </location>
</feature>
<feature type="region of interest" description="Disordered" evidence="1">
    <location>
        <begin position="312"/>
        <end position="347"/>
    </location>
</feature>
<dbReference type="InterPro" id="IPR054722">
    <property type="entry name" value="PolX-like_BBD"/>
</dbReference>
<keyword evidence="4" id="KW-1185">Reference proteome</keyword>
<gene>
    <name evidence="3" type="ORF">Tco_1033254</name>
</gene>
<proteinExistence type="predicted"/>
<evidence type="ECO:0000259" key="2">
    <source>
        <dbReference type="Pfam" id="PF22936"/>
    </source>
</evidence>
<name>A0ABQ5GF37_9ASTR</name>
<evidence type="ECO:0000313" key="4">
    <source>
        <dbReference type="Proteomes" id="UP001151760"/>
    </source>
</evidence>
<feature type="domain" description="Retrovirus-related Pol polyprotein from transposon TNT 1-94-like beta-barrel" evidence="2">
    <location>
        <begin position="196"/>
        <end position="263"/>
    </location>
</feature>
<protein>
    <recommendedName>
        <fullName evidence="2">Retrovirus-related Pol polyprotein from transposon TNT 1-94-like beta-barrel domain-containing protein</fullName>
    </recommendedName>
</protein>
<reference evidence="3" key="1">
    <citation type="journal article" date="2022" name="Int. J. Mol. Sci.">
        <title>Draft Genome of Tanacetum Coccineum: Genomic Comparison of Closely Related Tanacetum-Family Plants.</title>
        <authorList>
            <person name="Yamashiro T."/>
            <person name="Shiraishi A."/>
            <person name="Nakayama K."/>
            <person name="Satake H."/>
        </authorList>
    </citation>
    <scope>NUCLEOTIDE SEQUENCE</scope>
</reference>
<dbReference type="EMBL" id="BQNB010018399">
    <property type="protein sequence ID" value="GJT73968.1"/>
    <property type="molecule type" value="Genomic_DNA"/>
</dbReference>
<evidence type="ECO:0000256" key="1">
    <source>
        <dbReference type="SAM" id="MobiDB-lite"/>
    </source>
</evidence>